<dbReference type="NCBIfam" id="NF003501">
    <property type="entry name" value="PRK05170.1-5"/>
    <property type="match status" value="1"/>
</dbReference>
<evidence type="ECO:0000256" key="1">
    <source>
        <dbReference type="HAMAP-Rule" id="MF_00676"/>
    </source>
</evidence>
<dbReference type="AlphaFoldDB" id="A0A317CNT6"/>
<comment type="similarity">
    <text evidence="1">Belongs to the UPF0260 family.</text>
</comment>
<dbReference type="HAMAP" id="MF_00676">
    <property type="entry name" value="UPF0260"/>
    <property type="match status" value="1"/>
</dbReference>
<dbReference type="PANTHER" id="PTHR37421">
    <property type="entry name" value="UPF0260 PROTEIN YCGN"/>
    <property type="match status" value="1"/>
</dbReference>
<organism evidence="2 3">
    <name type="scientific">Leucothrix arctica</name>
    <dbReference type="NCBI Taxonomy" id="1481894"/>
    <lineage>
        <taxon>Bacteria</taxon>
        <taxon>Pseudomonadati</taxon>
        <taxon>Pseudomonadota</taxon>
        <taxon>Gammaproteobacteria</taxon>
        <taxon>Thiotrichales</taxon>
        <taxon>Thiotrichaceae</taxon>
        <taxon>Leucothrix</taxon>
    </lineage>
</organism>
<keyword evidence="3" id="KW-1185">Reference proteome</keyword>
<dbReference type="PANTHER" id="PTHR37421:SF1">
    <property type="entry name" value="UPF0260 PROTEIN YCGN"/>
    <property type="match status" value="1"/>
</dbReference>
<dbReference type="EMBL" id="QGKL01000015">
    <property type="protein sequence ID" value="PWQ97990.1"/>
    <property type="molecule type" value="Genomic_DNA"/>
</dbReference>
<comment type="caution">
    <text evidence="2">The sequence shown here is derived from an EMBL/GenBank/DDBJ whole genome shotgun (WGS) entry which is preliminary data.</text>
</comment>
<proteinExistence type="inferred from homology"/>
<dbReference type="PIRSF" id="PIRSF006173">
    <property type="entry name" value="UCP006173"/>
    <property type="match status" value="1"/>
</dbReference>
<dbReference type="InterPro" id="IPR008228">
    <property type="entry name" value="UCP006173"/>
</dbReference>
<dbReference type="Pfam" id="PF03692">
    <property type="entry name" value="CxxCxxCC"/>
    <property type="match status" value="1"/>
</dbReference>
<evidence type="ECO:0000313" key="2">
    <source>
        <dbReference type="EMBL" id="PWQ97990.1"/>
    </source>
</evidence>
<sequence length="151" mass="17376">MLDKWWEITPLQEMTQDEWEKICDRCGKCCLIKLQDEEEDGGEVYYTDVACHLFDGDACQCADYKNRQLRVPDCVQLEPGNLEALSWMPPSCSYRRLQQGLGLASWHHLVSGDINSVHSTGNSAIGRVVFERDIDEDLEDRIVEWPIIVKN</sequence>
<dbReference type="InterPro" id="IPR005358">
    <property type="entry name" value="Puta_zinc/iron-chelating_dom"/>
</dbReference>
<dbReference type="Proteomes" id="UP000245506">
    <property type="component" value="Unassembled WGS sequence"/>
</dbReference>
<dbReference type="OrthoDB" id="9786855at2"/>
<dbReference type="NCBIfam" id="NF003507">
    <property type="entry name" value="PRK05170.2-5"/>
    <property type="match status" value="1"/>
</dbReference>
<name>A0A317CNT6_9GAMM</name>
<dbReference type="RefSeq" id="WP_109822356.1">
    <property type="nucleotide sequence ID" value="NZ_QGKL01000015.1"/>
</dbReference>
<gene>
    <name evidence="2" type="ORF">DKT75_05105</name>
</gene>
<accession>A0A317CNT6</accession>
<protein>
    <recommendedName>
        <fullName evidence="1">UPF0260 protein DKT75_05105</fullName>
    </recommendedName>
</protein>
<evidence type="ECO:0000313" key="3">
    <source>
        <dbReference type="Proteomes" id="UP000245506"/>
    </source>
</evidence>
<reference evidence="2 3" key="1">
    <citation type="submission" date="2018-05" db="EMBL/GenBank/DDBJ databases">
        <title>Leucothrix arctica sp. nov., isolated from Arctic seawater.</title>
        <authorList>
            <person name="Choi A."/>
            <person name="Baek K."/>
        </authorList>
    </citation>
    <scope>NUCLEOTIDE SEQUENCE [LARGE SCALE GENOMIC DNA]</scope>
    <source>
        <strain evidence="2 3">IMCC9719</strain>
    </source>
</reference>